<comment type="cofactor">
    <cofactor evidence="1">
        <name>Fe(2+)</name>
        <dbReference type="ChEBI" id="CHEBI:29033"/>
    </cofactor>
</comment>
<dbReference type="Proteomes" id="UP001642540">
    <property type="component" value="Unassembled WGS sequence"/>
</dbReference>
<name>A0ABP1QTP7_9HEXA</name>
<organism evidence="6 7">
    <name type="scientific">Orchesella dallaii</name>
    <dbReference type="NCBI Taxonomy" id="48710"/>
    <lineage>
        <taxon>Eukaryota</taxon>
        <taxon>Metazoa</taxon>
        <taxon>Ecdysozoa</taxon>
        <taxon>Arthropoda</taxon>
        <taxon>Hexapoda</taxon>
        <taxon>Collembola</taxon>
        <taxon>Entomobryomorpha</taxon>
        <taxon>Entomobryoidea</taxon>
        <taxon>Orchesellidae</taxon>
        <taxon>Orchesellinae</taxon>
        <taxon>Orchesella</taxon>
    </lineage>
</organism>
<dbReference type="PANTHER" id="PTHR10543:SF24">
    <property type="entry name" value="CAROTENOID ISOMEROOXYGENASE"/>
    <property type="match status" value="1"/>
</dbReference>
<reference evidence="6 7" key="1">
    <citation type="submission" date="2024-08" db="EMBL/GenBank/DDBJ databases">
        <authorList>
            <person name="Cucini C."/>
            <person name="Frati F."/>
        </authorList>
    </citation>
    <scope>NUCLEOTIDE SEQUENCE [LARGE SCALE GENOMIC DNA]</scope>
</reference>
<evidence type="ECO:0000256" key="1">
    <source>
        <dbReference type="ARBA" id="ARBA00001954"/>
    </source>
</evidence>
<keyword evidence="4" id="KW-0560">Oxidoreductase</keyword>
<accession>A0ABP1QTP7</accession>
<evidence type="ECO:0000256" key="2">
    <source>
        <dbReference type="ARBA" id="ARBA00006787"/>
    </source>
</evidence>
<keyword evidence="5" id="KW-0408">Iron</keyword>
<protein>
    <submittedName>
        <fullName evidence="6">Uncharacterized protein</fullName>
    </submittedName>
</protein>
<comment type="similarity">
    <text evidence="2">Belongs to the carotenoid oxygenase family.</text>
</comment>
<dbReference type="Pfam" id="PF03055">
    <property type="entry name" value="RPE65"/>
    <property type="match status" value="1"/>
</dbReference>
<evidence type="ECO:0000313" key="6">
    <source>
        <dbReference type="EMBL" id="CAL8110502.1"/>
    </source>
</evidence>
<keyword evidence="7" id="KW-1185">Reference proteome</keyword>
<evidence type="ECO:0000256" key="4">
    <source>
        <dbReference type="ARBA" id="ARBA00023002"/>
    </source>
</evidence>
<keyword evidence="3" id="KW-0479">Metal-binding</keyword>
<evidence type="ECO:0000256" key="3">
    <source>
        <dbReference type="ARBA" id="ARBA00022723"/>
    </source>
</evidence>
<proteinExistence type="inferred from homology"/>
<evidence type="ECO:0000256" key="5">
    <source>
        <dbReference type="ARBA" id="ARBA00023004"/>
    </source>
</evidence>
<dbReference type="EMBL" id="CAXLJM020000045">
    <property type="protein sequence ID" value="CAL8110502.1"/>
    <property type="molecule type" value="Genomic_DNA"/>
</dbReference>
<dbReference type="PANTHER" id="PTHR10543">
    <property type="entry name" value="BETA-CAROTENE DIOXYGENASE"/>
    <property type="match status" value="1"/>
</dbReference>
<gene>
    <name evidence="6" type="ORF">ODALV1_LOCUS14305</name>
</gene>
<sequence length="531" mass="59895">MAQTNYKKIFSNQDEMDQPENATILGNVPNWISGSYIRVGPGKFDIGDTTMTNFIDGYAILTKFDIRNGLIQYNKKYIQSDAYKKAIKNKQPVYPEFATKGNLEGSKSFLSRVMSAFSSSGITDNDPINVYCIEGEILASSESCHIHNIKKADLATSDKVDLYKYFGVHMACAHPQRDNKGDLYLIGTSFTTGCKYQVIKIPPVGSGSVKDALKKGSIIASIYPSWATCCSYYHTFAMTENYIVLIEQPLLMNVVKLADSKMKGKAIRDVMEWCPSEKNRFFVIDKRTGEVLKTKYYADKPFFFFHYANAYEEDDHIIMDIDAYPNEKILDLMNVDCIRSGNFEGDNSGLIRFVLPITKNAKDFPKGENIVTIPYTKATAKRESDTIVLHGEELGELGLEGPTVTPLKRQKKHRYIYGTGTFRSGFHENALSKLDLETGEYKVWREANYYYTGEPEFIPMPDAKDEDDGIILSAVSDGRDDGKDFLLMVDAKTMKEVGRAMCNSQIPQCIHGSFFPDKAMKKCFPPSYVLF</sequence>
<evidence type="ECO:0000313" key="7">
    <source>
        <dbReference type="Proteomes" id="UP001642540"/>
    </source>
</evidence>
<comment type="caution">
    <text evidence="6">The sequence shown here is derived from an EMBL/GenBank/DDBJ whole genome shotgun (WGS) entry which is preliminary data.</text>
</comment>
<dbReference type="InterPro" id="IPR004294">
    <property type="entry name" value="Carotenoid_Oase"/>
</dbReference>